<dbReference type="RefSeq" id="WP_194704285.1">
    <property type="nucleotide sequence ID" value="NZ_JADKNH010000030.1"/>
</dbReference>
<organism evidence="1 2">
    <name type="scientific">Fusibacter ferrireducens</name>
    <dbReference type="NCBI Taxonomy" id="2785058"/>
    <lineage>
        <taxon>Bacteria</taxon>
        <taxon>Bacillati</taxon>
        <taxon>Bacillota</taxon>
        <taxon>Clostridia</taxon>
        <taxon>Eubacteriales</taxon>
        <taxon>Eubacteriales Family XII. Incertae Sedis</taxon>
        <taxon>Fusibacter</taxon>
    </lineage>
</organism>
<protein>
    <recommendedName>
        <fullName evidence="3">HEPN AbiU2-like domain-containing protein</fullName>
    </recommendedName>
</protein>
<sequence length="209" mass="25027">MKIKVDINQLIENYDHEFDNEADWLNFHINLMYNELHEIQNTIYIFETVKKEWDRRIETGERVNYSAIRTVLYTSLPYKIIIGLSKIFVGRKEFSLLKTINKISQMDEYRNRIEVKKIIDNIQKYLETNEMIRDITTYRDQFFAHLDKACVISDCRIDATIAMSPIDTSEIEKGIKLIGELYEVCFNKCLSYSDKKILKKDIIFTFFWM</sequence>
<evidence type="ECO:0000313" key="1">
    <source>
        <dbReference type="EMBL" id="MBF4696049.1"/>
    </source>
</evidence>
<reference evidence="1 2" key="1">
    <citation type="submission" date="2020-11" db="EMBL/GenBank/DDBJ databases">
        <title>Fusibacter basophilias sp. nov.</title>
        <authorList>
            <person name="Qiu D."/>
        </authorList>
    </citation>
    <scope>NUCLEOTIDE SEQUENCE [LARGE SCALE GENOMIC DNA]</scope>
    <source>
        <strain evidence="1 2">Q10-2</strain>
    </source>
</reference>
<dbReference type="Proteomes" id="UP000614200">
    <property type="component" value="Unassembled WGS sequence"/>
</dbReference>
<name>A0ABS0A2D5_9FIRM</name>
<evidence type="ECO:0008006" key="3">
    <source>
        <dbReference type="Google" id="ProtNLM"/>
    </source>
</evidence>
<proteinExistence type="predicted"/>
<keyword evidence="2" id="KW-1185">Reference proteome</keyword>
<comment type="caution">
    <text evidence="1">The sequence shown here is derived from an EMBL/GenBank/DDBJ whole genome shotgun (WGS) entry which is preliminary data.</text>
</comment>
<accession>A0ABS0A2D5</accession>
<evidence type="ECO:0000313" key="2">
    <source>
        <dbReference type="Proteomes" id="UP000614200"/>
    </source>
</evidence>
<gene>
    <name evidence="1" type="ORF">ISU02_23370</name>
</gene>
<dbReference type="EMBL" id="JADKNH010000030">
    <property type="protein sequence ID" value="MBF4696049.1"/>
    <property type="molecule type" value="Genomic_DNA"/>
</dbReference>